<accession>A0ABQ4RRG6</accession>
<evidence type="ECO:0000259" key="2">
    <source>
        <dbReference type="Pfam" id="PF04233"/>
    </source>
</evidence>
<dbReference type="EMBL" id="BPQP01000008">
    <property type="protein sequence ID" value="GJD93368.1"/>
    <property type="molecule type" value="Genomic_DNA"/>
</dbReference>
<organism evidence="3 4">
    <name type="scientific">Methylobacterium iners</name>
    <dbReference type="NCBI Taxonomy" id="418707"/>
    <lineage>
        <taxon>Bacteria</taxon>
        <taxon>Pseudomonadati</taxon>
        <taxon>Pseudomonadota</taxon>
        <taxon>Alphaproteobacteria</taxon>
        <taxon>Hyphomicrobiales</taxon>
        <taxon>Methylobacteriaceae</taxon>
        <taxon>Methylobacterium</taxon>
    </lineage>
</organism>
<feature type="domain" description="Phage head morphogenesis" evidence="2">
    <location>
        <begin position="55"/>
        <end position="185"/>
    </location>
</feature>
<dbReference type="Pfam" id="PF04233">
    <property type="entry name" value="Phage_Mu_F"/>
    <property type="match status" value="1"/>
</dbReference>
<proteinExistence type="predicted"/>
<reference evidence="3" key="1">
    <citation type="journal article" date="2021" name="Front. Microbiol.">
        <title>Comprehensive Comparative Genomics and Phenotyping of Methylobacterium Species.</title>
        <authorList>
            <person name="Alessa O."/>
            <person name="Ogura Y."/>
            <person name="Fujitani Y."/>
            <person name="Takami H."/>
            <person name="Hayashi T."/>
            <person name="Sahin N."/>
            <person name="Tani A."/>
        </authorList>
    </citation>
    <scope>NUCLEOTIDE SEQUENCE</scope>
    <source>
        <strain evidence="3">DSM 19015</strain>
    </source>
</reference>
<name>A0ABQ4RRG6_9HYPH</name>
<keyword evidence="4" id="KW-1185">Reference proteome</keyword>
<feature type="region of interest" description="Disordered" evidence="1">
    <location>
        <begin position="436"/>
        <end position="457"/>
    </location>
</feature>
<gene>
    <name evidence="3" type="ORF">OCOJLMKI_0562</name>
</gene>
<evidence type="ECO:0000313" key="4">
    <source>
        <dbReference type="Proteomes" id="UP001055125"/>
    </source>
</evidence>
<dbReference type="RefSeq" id="WP_238242578.1">
    <property type="nucleotide sequence ID" value="NZ_BPQP01000008.1"/>
</dbReference>
<comment type="caution">
    <text evidence="3">The sequence shown here is derived from an EMBL/GenBank/DDBJ whole genome shotgun (WGS) entry which is preliminary data.</text>
</comment>
<dbReference type="Proteomes" id="UP001055125">
    <property type="component" value="Unassembled WGS sequence"/>
</dbReference>
<evidence type="ECO:0000313" key="3">
    <source>
        <dbReference type="EMBL" id="GJD93368.1"/>
    </source>
</evidence>
<protein>
    <recommendedName>
        <fullName evidence="2">Phage head morphogenesis domain-containing protein</fullName>
    </recommendedName>
</protein>
<dbReference type="InterPro" id="IPR006528">
    <property type="entry name" value="Phage_head_morphogenesis_dom"/>
</dbReference>
<sequence>MATPQNSFRVPAEVPRYFADRGLKPGFSWLDIWGEEHAHAFTVAKAVDVELLGVLRDSIKRAIDNGQGFENWRAALKPELERIGWGKPRLVVDPTGERPDRKVDFTAPGRLQTIFSSNMRAAQAAGQWERIQRTKEALPYLLYVRTTSLAPRDQHLRWAGTILPADDPWWRTHFPPNGWRCKCAVRQVSRFEREDRLGQPGFSDERPALDEKPFLNRRTGEIVRVPDGIDPGWAHNPGLAAERRRAAADALAGRIEAAAAGPNPTAVRQALRLGVEDLVRSEPFERHHAEALNLGARRDEAAATAKAAGQSKPAQDAAAAKAAPWTHVNLPIAVLPRRLDALRGIGLERAPVTITASDAAIAHSHAAHSSVPEDWVKLQAVLDQGEIHTSRTDPTRIWAFAKVSGEEWSAVLTRVRGAWRTLTLFRPARKSYRANQRAREGRSVMLNEGENDADEGP</sequence>
<evidence type="ECO:0000256" key="1">
    <source>
        <dbReference type="SAM" id="MobiDB-lite"/>
    </source>
</evidence>
<reference evidence="3" key="2">
    <citation type="submission" date="2021-08" db="EMBL/GenBank/DDBJ databases">
        <authorList>
            <person name="Tani A."/>
            <person name="Ola A."/>
            <person name="Ogura Y."/>
            <person name="Katsura K."/>
            <person name="Hayashi T."/>
        </authorList>
    </citation>
    <scope>NUCLEOTIDE SEQUENCE</scope>
    <source>
        <strain evidence="3">DSM 19015</strain>
    </source>
</reference>